<protein>
    <recommendedName>
        <fullName evidence="3 10">DNA-directed RNA polymerase subunit omega</fullName>
        <shortName evidence="10">RNAP omega subunit</shortName>
        <ecNumber evidence="2 10">2.7.7.6</ecNumber>
    </recommendedName>
    <alternativeName>
        <fullName evidence="10">RNA polymerase omega subunit</fullName>
    </alternativeName>
    <alternativeName>
        <fullName evidence="8 10">Transcriptase subunit omega</fullName>
    </alternativeName>
</protein>
<evidence type="ECO:0000313" key="12">
    <source>
        <dbReference type="Proteomes" id="UP000278746"/>
    </source>
</evidence>
<proteinExistence type="inferred from homology"/>
<dbReference type="PANTHER" id="PTHR34476:SF1">
    <property type="entry name" value="DNA-DIRECTED RNA POLYMERASE SUBUNIT OMEGA"/>
    <property type="match status" value="1"/>
</dbReference>
<keyword evidence="7 10" id="KW-0804">Transcription</keyword>
<sequence>MLNPSIDNLMKKIDSKYTLVTVSAKRARELRDNTGQKLKLAKTRSVNLVGKALEEIEADKVHFEREELKPGEE</sequence>
<dbReference type="Pfam" id="PF01192">
    <property type="entry name" value="RNA_pol_Rpb6"/>
    <property type="match status" value="1"/>
</dbReference>
<dbReference type="OrthoDB" id="9815459at2"/>
<evidence type="ECO:0000256" key="6">
    <source>
        <dbReference type="ARBA" id="ARBA00022695"/>
    </source>
</evidence>
<dbReference type="EC" id="2.7.7.6" evidence="2 10"/>
<evidence type="ECO:0000256" key="5">
    <source>
        <dbReference type="ARBA" id="ARBA00022679"/>
    </source>
</evidence>
<evidence type="ECO:0000256" key="9">
    <source>
        <dbReference type="ARBA" id="ARBA00048552"/>
    </source>
</evidence>
<dbReference type="NCBIfam" id="TIGR00690">
    <property type="entry name" value="rpoZ"/>
    <property type="match status" value="1"/>
</dbReference>
<keyword evidence="4 10" id="KW-0240">DNA-directed RNA polymerase</keyword>
<evidence type="ECO:0000256" key="7">
    <source>
        <dbReference type="ARBA" id="ARBA00023163"/>
    </source>
</evidence>
<accession>A0A3M7TVH3</accession>
<dbReference type="GO" id="GO:0000428">
    <property type="term" value="C:DNA-directed RNA polymerase complex"/>
    <property type="evidence" value="ECO:0007669"/>
    <property type="project" value="UniProtKB-KW"/>
</dbReference>
<keyword evidence="6 10" id="KW-0548">Nucleotidyltransferase</keyword>
<dbReference type="GO" id="GO:0003677">
    <property type="term" value="F:DNA binding"/>
    <property type="evidence" value="ECO:0007669"/>
    <property type="project" value="UniProtKB-UniRule"/>
</dbReference>
<dbReference type="SUPFAM" id="SSF63562">
    <property type="entry name" value="RPB6/omega subunit-like"/>
    <property type="match status" value="1"/>
</dbReference>
<keyword evidence="5 10" id="KW-0808">Transferase</keyword>
<dbReference type="EMBL" id="RHIB01000001">
    <property type="protein sequence ID" value="RNA69650.1"/>
    <property type="molecule type" value="Genomic_DNA"/>
</dbReference>
<dbReference type="Proteomes" id="UP000278746">
    <property type="component" value="Unassembled WGS sequence"/>
</dbReference>
<keyword evidence="12" id="KW-1185">Reference proteome</keyword>
<dbReference type="HAMAP" id="MF_00366">
    <property type="entry name" value="RNApol_bact_RpoZ"/>
    <property type="match status" value="1"/>
</dbReference>
<evidence type="ECO:0000256" key="2">
    <source>
        <dbReference type="ARBA" id="ARBA00012418"/>
    </source>
</evidence>
<evidence type="ECO:0000256" key="3">
    <source>
        <dbReference type="ARBA" id="ARBA00013725"/>
    </source>
</evidence>
<dbReference type="RefSeq" id="WP_122897165.1">
    <property type="nucleotide sequence ID" value="NZ_RHIB01000001.1"/>
</dbReference>
<dbReference type="InterPro" id="IPR036161">
    <property type="entry name" value="RPB6/omega-like_sf"/>
</dbReference>
<evidence type="ECO:0000256" key="4">
    <source>
        <dbReference type="ARBA" id="ARBA00022478"/>
    </source>
</evidence>
<dbReference type="SMART" id="SM01409">
    <property type="entry name" value="RNA_pol_Rpb6"/>
    <property type="match status" value="1"/>
</dbReference>
<dbReference type="InterPro" id="IPR006110">
    <property type="entry name" value="Pol_omega/Rpo6/RPB6"/>
</dbReference>
<evidence type="ECO:0000313" key="11">
    <source>
        <dbReference type="EMBL" id="RNA69650.1"/>
    </source>
</evidence>
<dbReference type="InterPro" id="IPR003716">
    <property type="entry name" value="DNA-dir_RNA_pol_omega"/>
</dbReference>
<dbReference type="PANTHER" id="PTHR34476">
    <property type="entry name" value="DNA-DIRECTED RNA POLYMERASE SUBUNIT OMEGA"/>
    <property type="match status" value="1"/>
</dbReference>
<dbReference type="Gene3D" id="3.90.940.10">
    <property type="match status" value="1"/>
</dbReference>
<gene>
    <name evidence="10" type="primary">rpoZ</name>
    <name evidence="11" type="ORF">EBO34_06855</name>
</gene>
<evidence type="ECO:0000256" key="8">
    <source>
        <dbReference type="ARBA" id="ARBA00029924"/>
    </source>
</evidence>
<dbReference type="AlphaFoldDB" id="A0A3M7TVH3"/>
<dbReference type="GO" id="GO:0006351">
    <property type="term" value="P:DNA-templated transcription"/>
    <property type="evidence" value="ECO:0007669"/>
    <property type="project" value="UniProtKB-UniRule"/>
</dbReference>
<comment type="subunit">
    <text evidence="10">The RNAP catalytic core consists of 2 alpha, 1 beta, 1 beta' and 1 omega subunit. When a sigma factor is associated with the core the holoenzyme is formed, which can initiate transcription.</text>
</comment>
<organism evidence="11 12">
    <name type="scientific">Alteribacter keqinensis</name>
    <dbReference type="NCBI Taxonomy" id="2483800"/>
    <lineage>
        <taxon>Bacteria</taxon>
        <taxon>Bacillati</taxon>
        <taxon>Bacillota</taxon>
        <taxon>Bacilli</taxon>
        <taxon>Bacillales</taxon>
        <taxon>Bacillaceae</taxon>
        <taxon>Alteribacter</taxon>
    </lineage>
</organism>
<evidence type="ECO:0000256" key="1">
    <source>
        <dbReference type="ARBA" id="ARBA00006711"/>
    </source>
</evidence>
<comment type="catalytic activity">
    <reaction evidence="9 10">
        <text>RNA(n) + a ribonucleoside 5'-triphosphate = RNA(n+1) + diphosphate</text>
        <dbReference type="Rhea" id="RHEA:21248"/>
        <dbReference type="Rhea" id="RHEA-COMP:14527"/>
        <dbReference type="Rhea" id="RHEA-COMP:17342"/>
        <dbReference type="ChEBI" id="CHEBI:33019"/>
        <dbReference type="ChEBI" id="CHEBI:61557"/>
        <dbReference type="ChEBI" id="CHEBI:140395"/>
        <dbReference type="EC" id="2.7.7.6"/>
    </reaction>
</comment>
<comment type="similarity">
    <text evidence="1 10">Belongs to the RNA polymerase subunit omega family.</text>
</comment>
<reference evidence="11 12" key="1">
    <citation type="submission" date="2018-10" db="EMBL/GenBank/DDBJ databases">
        <title>Bacillus Keqinensis sp. nov., a moderately halophilic bacterium isolated from a saline-alkaline lake.</title>
        <authorList>
            <person name="Wang H."/>
        </authorList>
    </citation>
    <scope>NUCLEOTIDE SEQUENCE [LARGE SCALE GENOMIC DNA]</scope>
    <source>
        <strain evidence="11 12">KQ-3</strain>
    </source>
</reference>
<dbReference type="GO" id="GO:0003899">
    <property type="term" value="F:DNA-directed RNA polymerase activity"/>
    <property type="evidence" value="ECO:0007669"/>
    <property type="project" value="UniProtKB-UniRule"/>
</dbReference>
<comment type="caution">
    <text evidence="11">The sequence shown here is derived from an EMBL/GenBank/DDBJ whole genome shotgun (WGS) entry which is preliminary data.</text>
</comment>
<evidence type="ECO:0000256" key="10">
    <source>
        <dbReference type="HAMAP-Rule" id="MF_00366"/>
    </source>
</evidence>
<comment type="function">
    <text evidence="10">Promotes RNA polymerase assembly. Latches the N- and C-terminal regions of the beta' subunit thereby facilitating its interaction with the beta and alpha subunits.</text>
</comment>
<name>A0A3M7TVH3_9BACI</name>